<keyword evidence="1" id="KW-0408">Iron</keyword>
<evidence type="ECO:0000313" key="3">
    <source>
        <dbReference type="EMBL" id="KAK3092656.1"/>
    </source>
</evidence>
<comment type="similarity">
    <text evidence="1">Belongs to the iron/ascorbate-dependent oxidoreductase family.</text>
</comment>
<gene>
    <name evidence="3" type="ORF">FSP39_005508</name>
</gene>
<dbReference type="InterPro" id="IPR044861">
    <property type="entry name" value="IPNS-like_FE2OG_OXY"/>
</dbReference>
<comment type="caution">
    <text evidence="3">The sequence shown here is derived from an EMBL/GenBank/DDBJ whole genome shotgun (WGS) entry which is preliminary data.</text>
</comment>
<feature type="domain" description="Fe2OG dioxygenase" evidence="2">
    <location>
        <begin position="175"/>
        <end position="284"/>
    </location>
</feature>
<dbReference type="PROSITE" id="PS51471">
    <property type="entry name" value="FE2OG_OXY"/>
    <property type="match status" value="1"/>
</dbReference>
<dbReference type="EMBL" id="VSWD01000009">
    <property type="protein sequence ID" value="KAK3092656.1"/>
    <property type="molecule type" value="Genomic_DNA"/>
</dbReference>
<evidence type="ECO:0000259" key="2">
    <source>
        <dbReference type="PROSITE" id="PS51471"/>
    </source>
</evidence>
<evidence type="ECO:0000313" key="4">
    <source>
        <dbReference type="Proteomes" id="UP001186944"/>
    </source>
</evidence>
<dbReference type="GO" id="GO:0016491">
    <property type="term" value="F:oxidoreductase activity"/>
    <property type="evidence" value="ECO:0007669"/>
    <property type="project" value="UniProtKB-KW"/>
</dbReference>
<dbReference type="InterPro" id="IPR026992">
    <property type="entry name" value="DIOX_N"/>
</dbReference>
<dbReference type="Pfam" id="PF03171">
    <property type="entry name" value="2OG-FeII_Oxy"/>
    <property type="match status" value="1"/>
</dbReference>
<dbReference type="Proteomes" id="UP001186944">
    <property type="component" value="Unassembled WGS sequence"/>
</dbReference>
<dbReference type="InterPro" id="IPR005123">
    <property type="entry name" value="Oxoglu/Fe-dep_dioxygenase_dom"/>
</dbReference>
<dbReference type="AlphaFoldDB" id="A0AA88XUF0"/>
<evidence type="ECO:0000256" key="1">
    <source>
        <dbReference type="RuleBase" id="RU003682"/>
    </source>
</evidence>
<protein>
    <recommendedName>
        <fullName evidence="2">Fe2OG dioxygenase domain-containing protein</fullName>
    </recommendedName>
</protein>
<organism evidence="3 4">
    <name type="scientific">Pinctada imbricata</name>
    <name type="common">Atlantic pearl-oyster</name>
    <name type="synonym">Pinctada martensii</name>
    <dbReference type="NCBI Taxonomy" id="66713"/>
    <lineage>
        <taxon>Eukaryota</taxon>
        <taxon>Metazoa</taxon>
        <taxon>Spiralia</taxon>
        <taxon>Lophotrochozoa</taxon>
        <taxon>Mollusca</taxon>
        <taxon>Bivalvia</taxon>
        <taxon>Autobranchia</taxon>
        <taxon>Pteriomorphia</taxon>
        <taxon>Pterioida</taxon>
        <taxon>Pterioidea</taxon>
        <taxon>Pteriidae</taxon>
        <taxon>Pinctada</taxon>
    </lineage>
</organism>
<name>A0AA88XUF0_PINIB</name>
<dbReference type="Pfam" id="PF14226">
    <property type="entry name" value="DIOX_N"/>
    <property type="match status" value="1"/>
</dbReference>
<dbReference type="PRINTS" id="PR00682">
    <property type="entry name" value="IPNSYNTHASE"/>
</dbReference>
<keyword evidence="1" id="KW-0560">Oxidoreductase</keyword>
<dbReference type="Gene3D" id="2.60.120.330">
    <property type="entry name" value="B-lactam Antibiotic, Isopenicillin N Synthase, Chain"/>
    <property type="match status" value="1"/>
</dbReference>
<accession>A0AA88XUF0</accession>
<reference evidence="3" key="1">
    <citation type="submission" date="2019-08" db="EMBL/GenBank/DDBJ databases">
        <title>The improved chromosome-level genome for the pearl oyster Pinctada fucata martensii using PacBio sequencing and Hi-C.</title>
        <authorList>
            <person name="Zheng Z."/>
        </authorList>
    </citation>
    <scope>NUCLEOTIDE SEQUENCE</scope>
    <source>
        <strain evidence="3">ZZ-2019</strain>
        <tissue evidence="3">Adductor muscle</tissue>
    </source>
</reference>
<proteinExistence type="inferred from homology"/>
<dbReference type="InterPro" id="IPR027443">
    <property type="entry name" value="IPNS-like_sf"/>
</dbReference>
<keyword evidence="4" id="KW-1185">Reference proteome</keyword>
<dbReference type="SUPFAM" id="SSF51197">
    <property type="entry name" value="Clavaminate synthase-like"/>
    <property type="match status" value="1"/>
</dbReference>
<sequence length="333" mass="38315">MTSEPTQKLDLPIIDMSKAKTQRKELAAKVVDGLENVGFLYIDNVEGVDYDKLFKACQWFFGQPWETKKKLMRKHWNPDSKNVYRGYFPVVEGEPSRKEGFEFARDIAPNDPTVKPGNWFYEPSVWPPEDGEFPFKEFLTSQYEIMHEAAMEILRLTSIGLGIEENSFADIFKDKPTTTFRLMHYPPWNGSPPENARIEDGKVVTTPDHTDSNFLTLLTTFGFKGLEVITADGKWSEVEPRPKSLVMNIGDVFSRMMGGRFKATHHRVIDIGVDRYSVPFFLEPAYDGDIGVNFMSKATGSGPEHVEEHYGPWVLHQVKYIKKYFEYKVLPEF</sequence>
<keyword evidence="1" id="KW-0479">Metal-binding</keyword>
<dbReference type="GO" id="GO:0046872">
    <property type="term" value="F:metal ion binding"/>
    <property type="evidence" value="ECO:0007669"/>
    <property type="project" value="UniProtKB-KW"/>
</dbReference>
<dbReference type="PANTHER" id="PTHR47990">
    <property type="entry name" value="2-OXOGLUTARATE (2OG) AND FE(II)-DEPENDENT OXYGENASE SUPERFAMILY PROTEIN-RELATED"/>
    <property type="match status" value="1"/>
</dbReference>
<dbReference type="InterPro" id="IPR050231">
    <property type="entry name" value="Iron_ascorbate_oxido_reductase"/>
</dbReference>